<dbReference type="Proteomes" id="UP000049495">
    <property type="component" value="Unassembled WGS sequence"/>
</dbReference>
<evidence type="ECO:0000313" key="4">
    <source>
        <dbReference type="Proteomes" id="UP000049077"/>
    </source>
</evidence>
<evidence type="ECO:0000313" key="5">
    <source>
        <dbReference type="Proteomes" id="UP000049495"/>
    </source>
</evidence>
<keyword evidence="4" id="KW-1185">Reference proteome</keyword>
<dbReference type="Pfam" id="PF09574">
    <property type="entry name" value="DUF2374"/>
    <property type="match status" value="1"/>
</dbReference>
<sequence>MSTLESVIWHILGYSAMPVIILGGFAGVAAVSLWILSMGKDKEID</sequence>
<dbReference type="EMBL" id="CCJV01000019">
    <property type="protein sequence ID" value="CDS94948.1"/>
    <property type="molecule type" value="Genomic_DNA"/>
</dbReference>
<dbReference type="RefSeq" id="WP_010430103.1">
    <property type="nucleotide sequence ID" value="NZ_AP025477.1"/>
</dbReference>
<evidence type="ECO:0000313" key="3">
    <source>
        <dbReference type="EMBL" id="CDT71179.1"/>
    </source>
</evidence>
<dbReference type="EMBL" id="CCJX01000167">
    <property type="protein sequence ID" value="CDT71179.1"/>
    <property type="molecule type" value="Genomic_DNA"/>
</dbReference>
<comment type="caution">
    <text evidence="2">The sequence shown here is derived from an EMBL/GenBank/DDBJ whole genome shotgun (WGS) entry which is preliminary data.</text>
</comment>
<reference evidence="5" key="2">
    <citation type="submission" date="2014-06" db="EMBL/GenBank/DDBJ databases">
        <authorList>
            <person name="Le Roux Frederique"/>
        </authorList>
    </citation>
    <scope>NUCLEOTIDE SEQUENCE [LARGE SCALE GENOMIC DNA]</scope>
    <source>
        <strain evidence="5">J5-5</strain>
    </source>
</reference>
<dbReference type="Proteomes" id="UP000049077">
    <property type="component" value="Unassembled WGS sequence"/>
</dbReference>
<dbReference type="NCBIfam" id="TIGR02808">
    <property type="entry name" value="short_TIGR02808"/>
    <property type="match status" value="1"/>
</dbReference>
<organism evidence="2 5">
    <name type="scientific">Vibrio crassostreae</name>
    <dbReference type="NCBI Taxonomy" id="246167"/>
    <lineage>
        <taxon>Bacteria</taxon>
        <taxon>Pseudomonadati</taxon>
        <taxon>Pseudomonadota</taxon>
        <taxon>Gammaproteobacteria</taxon>
        <taxon>Vibrionales</taxon>
        <taxon>Vibrionaceae</taxon>
        <taxon>Vibrio</taxon>
    </lineage>
</organism>
<gene>
    <name evidence="3" type="ORF">VCR4J5_790044</name>
    <name evidence="2" type="ORF">VCR5J5_1150001</name>
</gene>
<reference evidence="2 4" key="1">
    <citation type="submission" date="2014-06" db="EMBL/GenBank/DDBJ databases">
        <authorList>
            <person name="Le Roux F."/>
        </authorList>
    </citation>
    <scope>NUCLEOTIDE SEQUENCE</scope>
    <source>
        <strain evidence="3 4">J5-4</strain>
        <strain evidence="2">J5-5</strain>
    </source>
</reference>
<name>A0A0T7D9Q1_9VIBR</name>
<protein>
    <recommendedName>
        <fullName evidence="6">TIGR02808 family protein</fullName>
    </recommendedName>
</protein>
<dbReference type="InterPro" id="IPR014175">
    <property type="entry name" value="CHP02808"/>
</dbReference>
<keyword evidence="1" id="KW-0812">Transmembrane</keyword>
<evidence type="ECO:0000256" key="1">
    <source>
        <dbReference type="SAM" id="Phobius"/>
    </source>
</evidence>
<dbReference type="AlphaFoldDB" id="A0A0T7D9Q1"/>
<keyword evidence="1" id="KW-1133">Transmembrane helix</keyword>
<evidence type="ECO:0008006" key="6">
    <source>
        <dbReference type="Google" id="ProtNLM"/>
    </source>
</evidence>
<dbReference type="GeneID" id="89591146"/>
<proteinExistence type="predicted"/>
<dbReference type="OrthoDB" id="6198493at2"/>
<keyword evidence="1" id="KW-0472">Membrane</keyword>
<accession>A0A0T7D9Q1</accession>
<evidence type="ECO:0000313" key="2">
    <source>
        <dbReference type="EMBL" id="CDS94948.1"/>
    </source>
</evidence>
<feature type="transmembrane region" description="Helical" evidence="1">
    <location>
        <begin position="12"/>
        <end position="36"/>
    </location>
</feature>